<dbReference type="PANTHER" id="PTHR46383:SF1">
    <property type="entry name" value="ASPARTATE AMINOTRANSFERASE"/>
    <property type="match status" value="1"/>
</dbReference>
<dbReference type="SUPFAM" id="SSF53383">
    <property type="entry name" value="PLP-dependent transferases"/>
    <property type="match status" value="1"/>
</dbReference>
<dbReference type="InterPro" id="IPR004838">
    <property type="entry name" value="NHTrfase_class1_PyrdxlP-BS"/>
</dbReference>
<dbReference type="RefSeq" id="WP_188911117.1">
    <property type="nucleotide sequence ID" value="NZ_BMMF01000004.1"/>
</dbReference>
<evidence type="ECO:0000256" key="1">
    <source>
        <dbReference type="ARBA" id="ARBA00001933"/>
    </source>
</evidence>
<dbReference type="EMBL" id="BMMF01000004">
    <property type="protein sequence ID" value="GGK28845.1"/>
    <property type="molecule type" value="Genomic_DNA"/>
</dbReference>
<comment type="similarity">
    <text evidence="2 7">Belongs to the class-I pyridoxal-phosphate-dependent aminotransferase family.</text>
</comment>
<evidence type="ECO:0000313" key="10">
    <source>
        <dbReference type="Proteomes" id="UP000600449"/>
    </source>
</evidence>
<dbReference type="PROSITE" id="PS00105">
    <property type="entry name" value="AA_TRANSFER_CLASS_1"/>
    <property type="match status" value="1"/>
</dbReference>
<comment type="caution">
    <text evidence="9">The sequence shown here is derived from an EMBL/GenBank/DDBJ whole genome shotgun (WGS) entry which is preliminary data.</text>
</comment>
<protein>
    <recommendedName>
        <fullName evidence="7">Aminotransferase</fullName>
        <ecNumber evidence="7">2.6.1.-</ecNumber>
    </recommendedName>
</protein>
<dbReference type="GO" id="GO:0030170">
    <property type="term" value="F:pyridoxal phosphate binding"/>
    <property type="evidence" value="ECO:0007669"/>
    <property type="project" value="InterPro"/>
</dbReference>
<dbReference type="Pfam" id="PF00155">
    <property type="entry name" value="Aminotran_1_2"/>
    <property type="match status" value="1"/>
</dbReference>
<dbReference type="PANTHER" id="PTHR46383">
    <property type="entry name" value="ASPARTATE AMINOTRANSFERASE"/>
    <property type="match status" value="1"/>
</dbReference>
<evidence type="ECO:0000256" key="7">
    <source>
        <dbReference type="RuleBase" id="RU000481"/>
    </source>
</evidence>
<feature type="domain" description="Aminotransferase class I/classII large" evidence="8">
    <location>
        <begin position="34"/>
        <end position="385"/>
    </location>
</feature>
<evidence type="ECO:0000256" key="4">
    <source>
        <dbReference type="ARBA" id="ARBA00022679"/>
    </source>
</evidence>
<dbReference type="Gene3D" id="3.40.640.10">
    <property type="entry name" value="Type I PLP-dependent aspartate aminotransferase-like (Major domain)"/>
    <property type="match status" value="1"/>
</dbReference>
<comment type="cofactor">
    <cofactor evidence="1 7">
        <name>pyridoxal 5'-phosphate</name>
        <dbReference type="ChEBI" id="CHEBI:597326"/>
    </cofactor>
</comment>
<dbReference type="EC" id="2.6.1.-" evidence="7"/>
<reference evidence="9 10" key="1">
    <citation type="journal article" date="2014" name="Int. J. Syst. Evol. Microbiol.">
        <title>Complete genome sequence of Corynebacterium casei LMG S-19264T (=DSM 44701T), isolated from a smear-ripened cheese.</title>
        <authorList>
            <consortium name="US DOE Joint Genome Institute (JGI-PGF)"/>
            <person name="Walter F."/>
            <person name="Albersmeier A."/>
            <person name="Kalinowski J."/>
            <person name="Ruckert C."/>
        </authorList>
    </citation>
    <scope>NUCLEOTIDE SEQUENCE [LARGE SCALE GENOMIC DNA]</scope>
    <source>
        <strain evidence="9 10">CGMCC 1.9161</strain>
    </source>
</reference>
<name>A0A917Q654_9HYPH</name>
<evidence type="ECO:0000259" key="8">
    <source>
        <dbReference type="Pfam" id="PF00155"/>
    </source>
</evidence>
<dbReference type="Proteomes" id="UP000600449">
    <property type="component" value="Unassembled WGS sequence"/>
</dbReference>
<dbReference type="InterPro" id="IPR015424">
    <property type="entry name" value="PyrdxlP-dep_Trfase"/>
</dbReference>
<organism evidence="9 10">
    <name type="scientific">Salinarimonas ramus</name>
    <dbReference type="NCBI Taxonomy" id="690164"/>
    <lineage>
        <taxon>Bacteria</taxon>
        <taxon>Pseudomonadati</taxon>
        <taxon>Pseudomonadota</taxon>
        <taxon>Alphaproteobacteria</taxon>
        <taxon>Hyphomicrobiales</taxon>
        <taxon>Salinarimonadaceae</taxon>
        <taxon>Salinarimonas</taxon>
    </lineage>
</organism>
<dbReference type="GO" id="GO:0006520">
    <property type="term" value="P:amino acid metabolic process"/>
    <property type="evidence" value="ECO:0007669"/>
    <property type="project" value="InterPro"/>
</dbReference>
<evidence type="ECO:0000256" key="2">
    <source>
        <dbReference type="ARBA" id="ARBA00007441"/>
    </source>
</evidence>
<dbReference type="InterPro" id="IPR015421">
    <property type="entry name" value="PyrdxlP-dep_Trfase_major"/>
</dbReference>
<dbReference type="InterPro" id="IPR050596">
    <property type="entry name" value="AspAT/PAT-like"/>
</dbReference>
<gene>
    <name evidence="9" type="ORF">GCM10011322_14060</name>
</gene>
<accession>A0A917Q654</accession>
<dbReference type="CDD" id="cd00609">
    <property type="entry name" value="AAT_like"/>
    <property type="match status" value="1"/>
</dbReference>
<comment type="catalytic activity">
    <reaction evidence="6">
        <text>L-aspartate + 2-oxoglutarate = oxaloacetate + L-glutamate</text>
        <dbReference type="Rhea" id="RHEA:21824"/>
        <dbReference type="ChEBI" id="CHEBI:16452"/>
        <dbReference type="ChEBI" id="CHEBI:16810"/>
        <dbReference type="ChEBI" id="CHEBI:29985"/>
        <dbReference type="ChEBI" id="CHEBI:29991"/>
        <dbReference type="EC" id="2.6.1.1"/>
    </reaction>
</comment>
<keyword evidence="4 7" id="KW-0808">Transferase</keyword>
<sequence length="386" mass="40626">MPPRLSPTIAAIQSPPIPAAQGWARAYGGARGPLIDLSQAAPGGAPHPDLLARLAQAAGSADAARYGPILGDEILRAALAQDVARLYGGRVEAGEVAITAGCNAAFVTTMLAICAPGETVLLPTPWYFNHEMSLAMLGMVPRALPCRADDGFVPRVADAHALLDESVRAIVLVTPNNPTGAIYPPETIAAFADLARSRGIWLVIDETYRDFLPSGTGAPHGLFAQEGGREGVVHLYSFSKSYAVPGHRLGALIAGPEMIEAAGKILDNVQICPARAGQSAVAWAIDALRPWREEARATLEGRADAFAAALAPLPGWEIASIGPYFAYVRHPWHGIPATDAARRLAAERGVLMLPGSFFGPGQEDHLRVAFANVDAQRLGELGERLA</sequence>
<evidence type="ECO:0000256" key="5">
    <source>
        <dbReference type="ARBA" id="ARBA00022898"/>
    </source>
</evidence>
<evidence type="ECO:0000256" key="6">
    <source>
        <dbReference type="ARBA" id="ARBA00049185"/>
    </source>
</evidence>
<evidence type="ECO:0000313" key="9">
    <source>
        <dbReference type="EMBL" id="GGK28845.1"/>
    </source>
</evidence>
<dbReference type="AlphaFoldDB" id="A0A917Q654"/>
<keyword evidence="10" id="KW-1185">Reference proteome</keyword>
<proteinExistence type="inferred from homology"/>
<dbReference type="NCBIfam" id="NF005732">
    <property type="entry name" value="PRK07550.1"/>
    <property type="match status" value="1"/>
</dbReference>
<keyword evidence="3 7" id="KW-0032">Aminotransferase</keyword>
<evidence type="ECO:0000256" key="3">
    <source>
        <dbReference type="ARBA" id="ARBA00022576"/>
    </source>
</evidence>
<dbReference type="InterPro" id="IPR004839">
    <property type="entry name" value="Aminotransferase_I/II_large"/>
</dbReference>
<keyword evidence="5" id="KW-0663">Pyridoxal phosphate</keyword>
<dbReference type="GO" id="GO:0004069">
    <property type="term" value="F:L-aspartate:2-oxoglutarate aminotransferase activity"/>
    <property type="evidence" value="ECO:0007669"/>
    <property type="project" value="UniProtKB-EC"/>
</dbReference>